<name>A0A4Y7TZ04_COPMI</name>
<dbReference type="Proteomes" id="UP000298030">
    <property type="component" value="Unassembled WGS sequence"/>
</dbReference>
<evidence type="ECO:0000313" key="2">
    <source>
        <dbReference type="Proteomes" id="UP000298030"/>
    </source>
</evidence>
<gene>
    <name evidence="1" type="ORF">FA13DRAFT_458727</name>
</gene>
<proteinExistence type="predicted"/>
<reference evidence="1 2" key="1">
    <citation type="journal article" date="2019" name="Nat. Ecol. Evol.">
        <title>Megaphylogeny resolves global patterns of mushroom evolution.</title>
        <authorList>
            <person name="Varga T."/>
            <person name="Krizsan K."/>
            <person name="Foldi C."/>
            <person name="Dima B."/>
            <person name="Sanchez-Garcia M."/>
            <person name="Sanchez-Ramirez S."/>
            <person name="Szollosi G.J."/>
            <person name="Szarkandi J.G."/>
            <person name="Papp V."/>
            <person name="Albert L."/>
            <person name="Andreopoulos W."/>
            <person name="Angelini C."/>
            <person name="Antonin V."/>
            <person name="Barry K.W."/>
            <person name="Bougher N.L."/>
            <person name="Buchanan P."/>
            <person name="Buyck B."/>
            <person name="Bense V."/>
            <person name="Catcheside P."/>
            <person name="Chovatia M."/>
            <person name="Cooper J."/>
            <person name="Damon W."/>
            <person name="Desjardin D."/>
            <person name="Finy P."/>
            <person name="Geml J."/>
            <person name="Haridas S."/>
            <person name="Hughes K."/>
            <person name="Justo A."/>
            <person name="Karasinski D."/>
            <person name="Kautmanova I."/>
            <person name="Kiss B."/>
            <person name="Kocsube S."/>
            <person name="Kotiranta H."/>
            <person name="LaButti K.M."/>
            <person name="Lechner B.E."/>
            <person name="Liimatainen K."/>
            <person name="Lipzen A."/>
            <person name="Lukacs Z."/>
            <person name="Mihaltcheva S."/>
            <person name="Morgado L.N."/>
            <person name="Niskanen T."/>
            <person name="Noordeloos M.E."/>
            <person name="Ohm R.A."/>
            <person name="Ortiz-Santana B."/>
            <person name="Ovrebo C."/>
            <person name="Racz N."/>
            <person name="Riley R."/>
            <person name="Savchenko A."/>
            <person name="Shiryaev A."/>
            <person name="Soop K."/>
            <person name="Spirin V."/>
            <person name="Szebenyi C."/>
            <person name="Tomsovsky M."/>
            <person name="Tulloss R.E."/>
            <person name="Uehling J."/>
            <person name="Grigoriev I.V."/>
            <person name="Vagvolgyi C."/>
            <person name="Papp T."/>
            <person name="Martin F.M."/>
            <person name="Miettinen O."/>
            <person name="Hibbett D.S."/>
            <person name="Nagy L.G."/>
        </authorList>
    </citation>
    <scope>NUCLEOTIDE SEQUENCE [LARGE SCALE GENOMIC DNA]</scope>
    <source>
        <strain evidence="1 2">FP101781</strain>
    </source>
</reference>
<dbReference type="AlphaFoldDB" id="A0A4Y7TZ04"/>
<dbReference type="OrthoDB" id="3233180at2759"/>
<evidence type="ECO:0000313" key="1">
    <source>
        <dbReference type="EMBL" id="TEB39241.1"/>
    </source>
</evidence>
<accession>A0A4Y7TZ04</accession>
<sequence length="431" mass="47912">MPFAFCLHRVAMSQASETESEFSCEGLTSFSEPSLPGGNSRRNLLGTITHEQVLRAIHDIDATGAQFSSSDEAASRRALEQWKTLHAFIESTLASLSASAEPRLNDNQLFVTGLLIRDVFLSKLFRLREALDNRDPKPDSFLSILHSILRHVLTLSGILCTDTCGDADSFVPKGLRQIRERDLHNSISNLPRGWHSIPSILSGKTYSPATQRCALTLLFVAYVVGPQLGNDPPSESSHKVVLDHLYQCIDDSLNSHSFLLTTGNPEQSQLTLAMFVCLFSTVHIAVFRDTSSDNGGSPMRPRSFGFLLEVMITVLGHPSNEAILPLQSITPAQHLCLRWGKVVPWTWSVWQDRRAANSEAVVFLTSTWFYHRDAPLKIVDHPTTSLQMALKQHRSASAITIQRTWKSTGEPYSRFLTGVSHPSSISFSMKR</sequence>
<comment type="caution">
    <text evidence="1">The sequence shown here is derived from an EMBL/GenBank/DDBJ whole genome shotgun (WGS) entry which is preliminary data.</text>
</comment>
<dbReference type="EMBL" id="QPFP01000002">
    <property type="protein sequence ID" value="TEB39241.1"/>
    <property type="molecule type" value="Genomic_DNA"/>
</dbReference>
<keyword evidence="2" id="KW-1185">Reference proteome</keyword>
<protein>
    <submittedName>
        <fullName evidence="1">Uncharacterized protein</fullName>
    </submittedName>
</protein>
<dbReference type="STRING" id="71717.A0A4Y7TZ04"/>
<organism evidence="1 2">
    <name type="scientific">Coprinellus micaceus</name>
    <name type="common">Glistening ink-cap mushroom</name>
    <name type="synonym">Coprinus micaceus</name>
    <dbReference type="NCBI Taxonomy" id="71717"/>
    <lineage>
        <taxon>Eukaryota</taxon>
        <taxon>Fungi</taxon>
        <taxon>Dikarya</taxon>
        <taxon>Basidiomycota</taxon>
        <taxon>Agaricomycotina</taxon>
        <taxon>Agaricomycetes</taxon>
        <taxon>Agaricomycetidae</taxon>
        <taxon>Agaricales</taxon>
        <taxon>Agaricineae</taxon>
        <taxon>Psathyrellaceae</taxon>
        <taxon>Coprinellus</taxon>
    </lineage>
</organism>